<dbReference type="PROSITE" id="PS50977">
    <property type="entry name" value="HTH_TETR_2"/>
    <property type="match status" value="1"/>
</dbReference>
<dbReference type="RefSeq" id="WP_380501766.1">
    <property type="nucleotide sequence ID" value="NZ_JBHEZX010000001.1"/>
</dbReference>
<reference evidence="4 5" key="1">
    <citation type="submission" date="2024-09" db="EMBL/GenBank/DDBJ databases">
        <authorList>
            <person name="Lee S.D."/>
        </authorList>
    </citation>
    <scope>NUCLEOTIDE SEQUENCE [LARGE SCALE GENOMIC DNA]</scope>
    <source>
        <strain evidence="4 5">N1-1</strain>
    </source>
</reference>
<evidence type="ECO:0000256" key="2">
    <source>
        <dbReference type="PROSITE-ProRule" id="PRU00335"/>
    </source>
</evidence>
<feature type="domain" description="HTH tetR-type" evidence="3">
    <location>
        <begin position="12"/>
        <end position="73"/>
    </location>
</feature>
<keyword evidence="5" id="KW-1185">Reference proteome</keyword>
<accession>A0ABV6V390</accession>
<evidence type="ECO:0000256" key="1">
    <source>
        <dbReference type="ARBA" id="ARBA00023125"/>
    </source>
</evidence>
<evidence type="ECO:0000313" key="5">
    <source>
        <dbReference type="Proteomes" id="UP001592582"/>
    </source>
</evidence>
<sequence length="230" mass="24891">MKERARSAQDKAQRSEDLLHAAEALATELGGVRFITVQAVTERTGLHRTGVRRYYSSREELLLELAERGWEQWRAAIAAAVAQRDGLGPEDVAGVVAETITALPVFCDLLTHVTLTLEGDVAMERARRYKTESFAAYDAIVDLLDRAGSMTPDQLRGLIAATLALASSGWQVAHPTPTLAALYEQVPAWGHVAFDFAPRLKLLLTALAVGLHNVVPDTVVPDSDPAPTAD</sequence>
<dbReference type="Proteomes" id="UP001592582">
    <property type="component" value="Unassembled WGS sequence"/>
</dbReference>
<dbReference type="Gene3D" id="1.10.357.10">
    <property type="entry name" value="Tetracycline Repressor, domain 2"/>
    <property type="match status" value="1"/>
</dbReference>
<gene>
    <name evidence="4" type="ORF">ACEZDG_02685</name>
</gene>
<evidence type="ECO:0000259" key="3">
    <source>
        <dbReference type="PROSITE" id="PS50977"/>
    </source>
</evidence>
<feature type="DNA-binding region" description="H-T-H motif" evidence="2">
    <location>
        <begin position="36"/>
        <end position="55"/>
    </location>
</feature>
<dbReference type="InterPro" id="IPR001647">
    <property type="entry name" value="HTH_TetR"/>
</dbReference>
<organism evidence="4 5">
    <name type="scientific">Streptacidiphilus alkalitolerans</name>
    <dbReference type="NCBI Taxonomy" id="3342712"/>
    <lineage>
        <taxon>Bacteria</taxon>
        <taxon>Bacillati</taxon>
        <taxon>Actinomycetota</taxon>
        <taxon>Actinomycetes</taxon>
        <taxon>Kitasatosporales</taxon>
        <taxon>Streptomycetaceae</taxon>
        <taxon>Streptacidiphilus</taxon>
    </lineage>
</organism>
<keyword evidence="1 2" id="KW-0238">DNA-binding</keyword>
<name>A0ABV6V390_9ACTN</name>
<protein>
    <submittedName>
        <fullName evidence="4">TetR family transcriptional regulator</fullName>
    </submittedName>
</protein>
<dbReference type="InterPro" id="IPR009057">
    <property type="entry name" value="Homeodomain-like_sf"/>
</dbReference>
<dbReference type="Pfam" id="PF17929">
    <property type="entry name" value="TetR_C_34"/>
    <property type="match status" value="1"/>
</dbReference>
<dbReference type="EMBL" id="JBHEZX010000001">
    <property type="protein sequence ID" value="MFC1408181.1"/>
    <property type="molecule type" value="Genomic_DNA"/>
</dbReference>
<comment type="caution">
    <text evidence="4">The sequence shown here is derived from an EMBL/GenBank/DDBJ whole genome shotgun (WGS) entry which is preliminary data.</text>
</comment>
<dbReference type="InterPro" id="IPR041483">
    <property type="entry name" value="TetR_C_34"/>
</dbReference>
<dbReference type="SUPFAM" id="SSF46689">
    <property type="entry name" value="Homeodomain-like"/>
    <property type="match status" value="1"/>
</dbReference>
<evidence type="ECO:0000313" key="4">
    <source>
        <dbReference type="EMBL" id="MFC1408181.1"/>
    </source>
</evidence>
<proteinExistence type="predicted"/>